<dbReference type="InterPro" id="IPR013858">
    <property type="entry name" value="Peptidase_M10B_C"/>
</dbReference>
<accession>A0AA41H7J0</accession>
<feature type="domain" description="Peptidase metallopeptidase" evidence="4">
    <location>
        <begin position="27"/>
        <end position="204"/>
    </location>
</feature>
<gene>
    <name evidence="5" type="ORF">KVP70_13660</name>
    <name evidence="6" type="ORF">L1274_000701</name>
</gene>
<keyword evidence="3" id="KW-0677">Repeat</keyword>
<dbReference type="Proteomes" id="UP001162889">
    <property type="component" value="Unassembled WGS sequence"/>
</dbReference>
<dbReference type="Proteomes" id="UP001155901">
    <property type="component" value="Unassembled WGS sequence"/>
</dbReference>
<evidence type="ECO:0000256" key="2">
    <source>
        <dbReference type="ARBA" id="ARBA00022525"/>
    </source>
</evidence>
<protein>
    <submittedName>
        <fullName evidence="6">Ca2+-binding RTX toxin-like protein</fullName>
    </submittedName>
    <submittedName>
        <fullName evidence="5">DUF4214 domain-containing protein</fullName>
    </submittedName>
</protein>
<dbReference type="CDD" id="cd04277">
    <property type="entry name" value="ZnMc_serralysin_like"/>
    <property type="match status" value="1"/>
</dbReference>
<dbReference type="EMBL" id="JALJZU010000001">
    <property type="protein sequence ID" value="MCP2007013.1"/>
    <property type="molecule type" value="Genomic_DNA"/>
</dbReference>
<dbReference type="GO" id="GO:0008270">
    <property type="term" value="F:zinc ion binding"/>
    <property type="evidence" value="ECO:0007669"/>
    <property type="project" value="InterPro"/>
</dbReference>
<comment type="subcellular location">
    <subcellularLocation>
        <location evidence="1">Secreted</location>
    </subcellularLocation>
</comment>
<dbReference type="InterPro" id="IPR025282">
    <property type="entry name" value="DUF4214"/>
</dbReference>
<comment type="caution">
    <text evidence="5">The sequence shown here is derived from an EMBL/GenBank/DDBJ whole genome shotgun (WGS) entry which is preliminary data.</text>
</comment>
<dbReference type="Pfam" id="PF00353">
    <property type="entry name" value="HemolysinCabind"/>
    <property type="match status" value="2"/>
</dbReference>
<evidence type="ECO:0000259" key="4">
    <source>
        <dbReference type="SMART" id="SM00235"/>
    </source>
</evidence>
<evidence type="ECO:0000256" key="3">
    <source>
        <dbReference type="ARBA" id="ARBA00022737"/>
    </source>
</evidence>
<dbReference type="GO" id="GO:0005509">
    <property type="term" value="F:calcium ion binding"/>
    <property type="evidence" value="ECO:0007669"/>
    <property type="project" value="InterPro"/>
</dbReference>
<evidence type="ECO:0000313" key="8">
    <source>
        <dbReference type="Proteomes" id="UP001162889"/>
    </source>
</evidence>
<evidence type="ECO:0000313" key="5">
    <source>
        <dbReference type="EMBL" id="MBV6321990.1"/>
    </source>
</evidence>
<evidence type="ECO:0000313" key="7">
    <source>
        <dbReference type="Proteomes" id="UP001155901"/>
    </source>
</evidence>
<dbReference type="Pfam" id="PF08548">
    <property type="entry name" value="Peptidase_M10_C"/>
    <property type="match status" value="1"/>
</dbReference>
<proteinExistence type="predicted"/>
<reference evidence="6" key="2">
    <citation type="submission" date="2022-03" db="EMBL/GenBank/DDBJ databases">
        <title>Genome Encyclopedia of Bacteria and Archaea VI: Functional Genomics of Type Strains.</title>
        <authorList>
            <person name="Whitman W."/>
        </authorList>
    </citation>
    <scope>NUCLEOTIDE SEQUENCE</scope>
    <source>
        <strain evidence="6">HSC-15S17</strain>
    </source>
</reference>
<evidence type="ECO:0000256" key="1">
    <source>
        <dbReference type="ARBA" id="ARBA00004613"/>
    </source>
</evidence>
<organism evidence="5 7">
    <name type="scientific">Duganella violaceipulchra</name>
    <dbReference type="NCBI Taxonomy" id="2849652"/>
    <lineage>
        <taxon>Bacteria</taxon>
        <taxon>Pseudomonadati</taxon>
        <taxon>Pseudomonadota</taxon>
        <taxon>Betaproteobacteria</taxon>
        <taxon>Burkholderiales</taxon>
        <taxon>Oxalobacteraceae</taxon>
        <taxon>Telluria group</taxon>
        <taxon>Duganella</taxon>
    </lineage>
</organism>
<dbReference type="GO" id="GO:0006508">
    <property type="term" value="P:proteolysis"/>
    <property type="evidence" value="ECO:0007669"/>
    <property type="project" value="InterPro"/>
</dbReference>
<dbReference type="AlphaFoldDB" id="A0AA41H7J0"/>
<dbReference type="InterPro" id="IPR001343">
    <property type="entry name" value="Hemolysn_Ca-bd"/>
</dbReference>
<evidence type="ECO:0000313" key="6">
    <source>
        <dbReference type="EMBL" id="MCP2007013.1"/>
    </source>
</evidence>
<dbReference type="InterPro" id="IPR034033">
    <property type="entry name" value="Serralysin-like"/>
</dbReference>
<dbReference type="GO" id="GO:0008237">
    <property type="term" value="F:metallopeptidase activity"/>
    <property type="evidence" value="ECO:0007669"/>
    <property type="project" value="InterPro"/>
</dbReference>
<name>A0AA41H7J0_9BURK</name>
<sequence>MTFFTTGNNSIDALVYSSWTTNPGKPVSLTYSFMNVAPSDGSADDVNGFAPMSFAQQQAVRTALASWAAVADVTFSEVSSGGNIQLATNDQGNQSSGYAYLPNGGDPTYLFLNNTDRTNTVYTAGSFGPSVLIHELGHTLGLKHPGNYNSTGGDIDGPFLPTATDNLDYTQMSYNTGSGYQLSHQYGTTPALYDIQAMQYLYGANMAYHAGDDLYSFVRSSPSQCIWDAGGSDVFDFRGCTDAVTINLNAGSFSSTAPGYNNISIAYNVTIELAIAGSGGSTIYANNNGNVIAGGKGADVVYEGAGSDTISGGDGVDTVVFSGAFAHYALSGNMADLIVTGDGTDRLSEVELLQFGDRTIDLSGGGKILKGSAANDVLVAGPGNDYIDSGAGFDTVNYSGARSNYTVSASGGDFTVTDNAGSGGHDTLTGVERLYFDSGNAVALDVERHEIGGEAYRLYQSAFHRAPDLGGLGFWIRVLDHGFTLDQMAEQFLLSAEFTATYGANLSDTDFVYQVYRNSLGREPDAGGAQFYIHNIAIGAISRAGVLADISESPENVGHLATIIGSGFDYAFDPTT</sequence>
<dbReference type="EMBL" id="JAHTGR010000006">
    <property type="protein sequence ID" value="MBV6321990.1"/>
    <property type="molecule type" value="Genomic_DNA"/>
</dbReference>
<dbReference type="SMART" id="SM00235">
    <property type="entry name" value="ZnMc"/>
    <property type="match status" value="1"/>
</dbReference>
<dbReference type="Pfam" id="PF13946">
    <property type="entry name" value="DUF4214"/>
    <property type="match status" value="1"/>
</dbReference>
<dbReference type="GO" id="GO:0005615">
    <property type="term" value="C:extracellular space"/>
    <property type="evidence" value="ECO:0007669"/>
    <property type="project" value="InterPro"/>
</dbReference>
<reference evidence="5" key="1">
    <citation type="submission" date="2021-07" db="EMBL/GenBank/DDBJ databases">
        <title>Characterization of violacein-producing bacteria and related species.</title>
        <authorList>
            <person name="Wilson H.S."/>
            <person name="De Leon M.E."/>
        </authorList>
    </citation>
    <scope>NUCLEOTIDE SEQUENCE</scope>
    <source>
        <strain evidence="5">HSC-15S17</strain>
    </source>
</reference>
<dbReference type="RefSeq" id="WP_217942771.1">
    <property type="nucleotide sequence ID" value="NZ_JAHTGR010000006.1"/>
</dbReference>
<keyword evidence="2" id="KW-0964">Secreted</keyword>
<dbReference type="InterPro" id="IPR006026">
    <property type="entry name" value="Peptidase_Metallo"/>
</dbReference>
<keyword evidence="8" id="KW-1185">Reference proteome</keyword>